<dbReference type="Proteomes" id="UP000179115">
    <property type="component" value="Unassembled WGS sequence"/>
</dbReference>
<evidence type="ECO:0000313" key="3">
    <source>
        <dbReference type="EMBL" id="OGG71692.1"/>
    </source>
</evidence>
<feature type="compositionally biased region" description="Pro residues" evidence="1">
    <location>
        <begin position="15"/>
        <end position="24"/>
    </location>
</feature>
<name>A0A1F6EEN8_9BACT</name>
<evidence type="ECO:0000256" key="2">
    <source>
        <dbReference type="SAM" id="Phobius"/>
    </source>
</evidence>
<dbReference type="STRING" id="1798508.A3A35_00840"/>
<keyword evidence="2" id="KW-0472">Membrane</keyword>
<sequence length="110" mass="11564">MDQMNQPQQTGQVPPGIPPQPKTPKPIGPIVGIVVIVIILIIGGFYLWGERLVKNGYPGNGQYQTENAAPDAQTAALEKQGTSDTASSIEADLKATDLDSLDSGFDSSAL</sequence>
<proteinExistence type="predicted"/>
<feature type="compositionally biased region" description="Low complexity" evidence="1">
    <location>
        <begin position="1"/>
        <end position="14"/>
    </location>
</feature>
<protein>
    <submittedName>
        <fullName evidence="3">Uncharacterized protein</fullName>
    </submittedName>
</protein>
<evidence type="ECO:0000313" key="4">
    <source>
        <dbReference type="Proteomes" id="UP000179115"/>
    </source>
</evidence>
<evidence type="ECO:0000256" key="1">
    <source>
        <dbReference type="SAM" id="MobiDB-lite"/>
    </source>
</evidence>
<feature type="region of interest" description="Disordered" evidence="1">
    <location>
        <begin position="58"/>
        <end position="88"/>
    </location>
</feature>
<feature type="region of interest" description="Disordered" evidence="1">
    <location>
        <begin position="1"/>
        <end position="24"/>
    </location>
</feature>
<keyword evidence="2" id="KW-0812">Transmembrane</keyword>
<dbReference type="EMBL" id="MFLV01000011">
    <property type="protein sequence ID" value="OGG71692.1"/>
    <property type="molecule type" value="Genomic_DNA"/>
</dbReference>
<feature type="transmembrane region" description="Helical" evidence="2">
    <location>
        <begin position="27"/>
        <end position="48"/>
    </location>
</feature>
<reference evidence="3 4" key="1">
    <citation type="journal article" date="2016" name="Nat. Commun.">
        <title>Thousands of microbial genomes shed light on interconnected biogeochemical processes in an aquifer system.</title>
        <authorList>
            <person name="Anantharaman K."/>
            <person name="Brown C.T."/>
            <person name="Hug L.A."/>
            <person name="Sharon I."/>
            <person name="Castelle C.J."/>
            <person name="Probst A.J."/>
            <person name="Thomas B.C."/>
            <person name="Singh A."/>
            <person name="Wilkins M.J."/>
            <person name="Karaoz U."/>
            <person name="Brodie E.L."/>
            <person name="Williams K.H."/>
            <person name="Hubbard S.S."/>
            <person name="Banfield J.F."/>
        </authorList>
    </citation>
    <scope>NUCLEOTIDE SEQUENCE [LARGE SCALE GENOMIC DNA]</scope>
</reference>
<organism evidence="3 4">
    <name type="scientific">Candidatus Kaiserbacteria bacterium RIFCSPLOWO2_01_FULL_51_21</name>
    <dbReference type="NCBI Taxonomy" id="1798508"/>
    <lineage>
        <taxon>Bacteria</taxon>
        <taxon>Candidatus Kaiseribacteriota</taxon>
    </lineage>
</organism>
<accession>A0A1F6EEN8</accession>
<keyword evidence="2" id="KW-1133">Transmembrane helix</keyword>
<gene>
    <name evidence="3" type="ORF">A3A35_00840</name>
</gene>
<comment type="caution">
    <text evidence="3">The sequence shown here is derived from an EMBL/GenBank/DDBJ whole genome shotgun (WGS) entry which is preliminary data.</text>
</comment>
<dbReference type="AlphaFoldDB" id="A0A1F6EEN8"/>